<dbReference type="EMBL" id="JACEIK010007065">
    <property type="protein sequence ID" value="MCE3049686.1"/>
    <property type="molecule type" value="Genomic_DNA"/>
</dbReference>
<organism evidence="1 2">
    <name type="scientific">Datura stramonium</name>
    <name type="common">Jimsonweed</name>
    <name type="synonym">Common thornapple</name>
    <dbReference type="NCBI Taxonomy" id="4076"/>
    <lineage>
        <taxon>Eukaryota</taxon>
        <taxon>Viridiplantae</taxon>
        <taxon>Streptophyta</taxon>
        <taxon>Embryophyta</taxon>
        <taxon>Tracheophyta</taxon>
        <taxon>Spermatophyta</taxon>
        <taxon>Magnoliopsida</taxon>
        <taxon>eudicotyledons</taxon>
        <taxon>Gunneridae</taxon>
        <taxon>Pentapetalae</taxon>
        <taxon>asterids</taxon>
        <taxon>lamiids</taxon>
        <taxon>Solanales</taxon>
        <taxon>Solanaceae</taxon>
        <taxon>Solanoideae</taxon>
        <taxon>Datureae</taxon>
        <taxon>Datura</taxon>
    </lineage>
</organism>
<sequence length="59" mass="6525">WKTVRVDVEASPISILFLLLQRNNLSPYRFLIIVQGNGKITNVTGLYGLEENDSTGSSS</sequence>
<accession>A0ABS8WFV7</accession>
<reference evidence="1 2" key="1">
    <citation type="journal article" date="2021" name="BMC Genomics">
        <title>Datura genome reveals duplications of psychoactive alkaloid biosynthetic genes and high mutation rate following tissue culture.</title>
        <authorList>
            <person name="Rajewski A."/>
            <person name="Carter-House D."/>
            <person name="Stajich J."/>
            <person name="Litt A."/>
        </authorList>
    </citation>
    <scope>NUCLEOTIDE SEQUENCE [LARGE SCALE GENOMIC DNA]</scope>
    <source>
        <strain evidence="1">AR-01</strain>
    </source>
</reference>
<comment type="caution">
    <text evidence="1">The sequence shown here is derived from an EMBL/GenBank/DDBJ whole genome shotgun (WGS) entry which is preliminary data.</text>
</comment>
<feature type="non-terminal residue" evidence="1">
    <location>
        <position position="1"/>
    </location>
</feature>
<protein>
    <submittedName>
        <fullName evidence="1">Uncharacterized protein</fullName>
    </submittedName>
</protein>
<gene>
    <name evidence="1" type="ORF">HAX54_045522</name>
</gene>
<evidence type="ECO:0000313" key="1">
    <source>
        <dbReference type="EMBL" id="MCE3049686.1"/>
    </source>
</evidence>
<name>A0ABS8WFV7_DATST</name>
<proteinExistence type="predicted"/>
<keyword evidence="2" id="KW-1185">Reference proteome</keyword>
<evidence type="ECO:0000313" key="2">
    <source>
        <dbReference type="Proteomes" id="UP000823775"/>
    </source>
</evidence>
<dbReference type="Proteomes" id="UP000823775">
    <property type="component" value="Unassembled WGS sequence"/>
</dbReference>